<dbReference type="InterPro" id="IPR015943">
    <property type="entry name" value="WD40/YVTN_repeat-like_dom_sf"/>
</dbReference>
<organism evidence="3 4">
    <name type="scientific">Candidatus Lloydbacteria bacterium RIFCSPHIGHO2_02_FULL_54_17</name>
    <dbReference type="NCBI Taxonomy" id="1798664"/>
    <lineage>
        <taxon>Bacteria</taxon>
        <taxon>Candidatus Lloydiibacteriota</taxon>
    </lineage>
</organism>
<accession>A0A1G2DAW9</accession>
<feature type="compositionally biased region" description="Low complexity" evidence="1">
    <location>
        <begin position="548"/>
        <end position="567"/>
    </location>
</feature>
<dbReference type="InterPro" id="IPR013211">
    <property type="entry name" value="LVIVD"/>
</dbReference>
<dbReference type="InterPro" id="IPR002477">
    <property type="entry name" value="Peptidoglycan-bd-like"/>
</dbReference>
<dbReference type="InterPro" id="IPR011044">
    <property type="entry name" value="Quino_amine_DH_bsu"/>
</dbReference>
<dbReference type="Proteomes" id="UP000178636">
    <property type="component" value="Unassembled WGS sequence"/>
</dbReference>
<evidence type="ECO:0000259" key="2">
    <source>
        <dbReference type="PROSITE" id="PS50853"/>
    </source>
</evidence>
<dbReference type="SUPFAM" id="SSF75011">
    <property type="entry name" value="3-carboxy-cis,cis-mucoante lactonizing enzyme"/>
    <property type="match status" value="1"/>
</dbReference>
<feature type="domain" description="Fibronectin type-III" evidence="2">
    <location>
        <begin position="403"/>
        <end position="494"/>
    </location>
</feature>
<dbReference type="InterPro" id="IPR015914">
    <property type="entry name" value="PAPs_N"/>
</dbReference>
<dbReference type="PROSITE" id="PS50853">
    <property type="entry name" value="FN3"/>
    <property type="match status" value="1"/>
</dbReference>
<dbReference type="Pfam" id="PF16656">
    <property type="entry name" value="Pur_ac_phosph_N"/>
    <property type="match status" value="1"/>
</dbReference>
<evidence type="ECO:0000313" key="4">
    <source>
        <dbReference type="Proteomes" id="UP000178636"/>
    </source>
</evidence>
<feature type="compositionally biased region" description="Low complexity" evidence="1">
    <location>
        <begin position="512"/>
        <end position="539"/>
    </location>
</feature>
<gene>
    <name evidence="3" type="ORF">A3C93_01900</name>
</gene>
<feature type="region of interest" description="Disordered" evidence="1">
    <location>
        <begin position="511"/>
        <end position="569"/>
    </location>
</feature>
<sequence length="781" mass="82946">MTKRVVAFFVSVALVVFGYGSFPGIATADSVTLTLKSETADGSGAFTRLSGATGVFVSGNYAYVASQYDNSLSIIDISNPASPVLKSQVYDGDGEFSKLAGAWSVYVSGSYAYVASVLDSSLTIMDISNPLDPVKKSEVYHVDGEFNRLQAAWSVYVSGNYAYVVSLDSNSLTVMDISDPTNPIKKSEVYSGDGEFNRMGGASSVYVSGNYAYVTAYHDNSLTIMDISNPLDPVKKSEVYDGDGEFTKLERARSVYVSGNYAYVASELDNSLTIMDISDPTNPVKKAEVYDSDGEFERLREANGVFVSGNYAYVTGSFDKGVTVMDISDPTNPVKKAEAYDGDGTFTKLYYPFGVFVSGNYVYVTSFDPESTTSGIASLTIMEATVSAGNQTNTITSNVRLPYVQTVYMGNDLTSTSVSVIWTTDISSYSQIEYGTTSGAYPQKTVLNDVLDSFHTMTLSGLTPDTKYYFRVIAGQALDQKAYSSEYSFTTKPAAISVGAPLQTADGSYIGSPATISTTSPQTATSSPSTPQSSATSTPDIPLEDNDTPLATTTPPAETPEKPAAPTIPDLPVVPAQLPTQAQAAVVSPVFNRDLEIGSSGDDTKALQEFLARDPLLYPERLVTGFFGTLTQKAVERFQKRHEIVPATATDAPGLGRVGPITRAKLNELLSVSDAMTSFPSSTSPATELPSSVSPANASIPTGFLFARMLSVGSTGADVVALQQILLAKGFLVLNARTTLGYFGGLSRAAVIQLQKSLGLEPVGVVGPMTRKALNQMTGAL</sequence>
<dbReference type="AlphaFoldDB" id="A0A1G2DAW9"/>
<comment type="caution">
    <text evidence="3">The sequence shown here is derived from an EMBL/GenBank/DDBJ whole genome shotgun (WGS) entry which is preliminary data.</text>
</comment>
<dbReference type="Gene3D" id="2.130.10.10">
    <property type="entry name" value="YVTN repeat-like/Quinoprotein amine dehydrogenase"/>
    <property type="match status" value="1"/>
</dbReference>
<dbReference type="Gene3D" id="2.60.40.380">
    <property type="entry name" value="Purple acid phosphatase-like, N-terminal"/>
    <property type="match status" value="1"/>
</dbReference>
<dbReference type="GO" id="GO:0046872">
    <property type="term" value="F:metal ion binding"/>
    <property type="evidence" value="ECO:0007669"/>
    <property type="project" value="InterPro"/>
</dbReference>
<evidence type="ECO:0000313" key="3">
    <source>
        <dbReference type="EMBL" id="OGZ10683.1"/>
    </source>
</evidence>
<proteinExistence type="predicted"/>
<dbReference type="SUPFAM" id="SSF50969">
    <property type="entry name" value="YVTN repeat-like/Quinoprotein amine dehydrogenase"/>
    <property type="match status" value="1"/>
</dbReference>
<dbReference type="InterPro" id="IPR036366">
    <property type="entry name" value="PGBDSf"/>
</dbReference>
<dbReference type="Gene3D" id="1.10.101.10">
    <property type="entry name" value="PGBD-like superfamily/PGBD"/>
    <property type="match status" value="2"/>
</dbReference>
<dbReference type="Pfam" id="PF01471">
    <property type="entry name" value="PG_binding_1"/>
    <property type="match status" value="2"/>
</dbReference>
<dbReference type="CDD" id="cd00063">
    <property type="entry name" value="FN3"/>
    <property type="match status" value="1"/>
</dbReference>
<dbReference type="SUPFAM" id="SSF47090">
    <property type="entry name" value="PGBD-like"/>
    <property type="match status" value="2"/>
</dbReference>
<dbReference type="Pfam" id="PF08309">
    <property type="entry name" value="LVIVD"/>
    <property type="match status" value="7"/>
</dbReference>
<dbReference type="PANTHER" id="PTHR47197">
    <property type="entry name" value="PROTEIN NIRF"/>
    <property type="match status" value="1"/>
</dbReference>
<dbReference type="InterPro" id="IPR003961">
    <property type="entry name" value="FN3_dom"/>
</dbReference>
<dbReference type="InterPro" id="IPR051200">
    <property type="entry name" value="Host-pathogen_enzymatic-act"/>
</dbReference>
<dbReference type="SUPFAM" id="SSF49363">
    <property type="entry name" value="Purple acid phosphatase, N-terminal domain"/>
    <property type="match status" value="1"/>
</dbReference>
<evidence type="ECO:0000256" key="1">
    <source>
        <dbReference type="SAM" id="MobiDB-lite"/>
    </source>
</evidence>
<dbReference type="GO" id="GO:0003993">
    <property type="term" value="F:acid phosphatase activity"/>
    <property type="evidence" value="ECO:0007669"/>
    <property type="project" value="InterPro"/>
</dbReference>
<dbReference type="InterPro" id="IPR036365">
    <property type="entry name" value="PGBD-like_sf"/>
</dbReference>
<reference evidence="3 4" key="1">
    <citation type="journal article" date="2016" name="Nat. Commun.">
        <title>Thousands of microbial genomes shed light on interconnected biogeochemical processes in an aquifer system.</title>
        <authorList>
            <person name="Anantharaman K."/>
            <person name="Brown C.T."/>
            <person name="Hug L.A."/>
            <person name="Sharon I."/>
            <person name="Castelle C.J."/>
            <person name="Probst A.J."/>
            <person name="Thomas B.C."/>
            <person name="Singh A."/>
            <person name="Wilkins M.J."/>
            <person name="Karaoz U."/>
            <person name="Brodie E.L."/>
            <person name="Williams K.H."/>
            <person name="Hubbard S.S."/>
            <person name="Banfield J.F."/>
        </authorList>
    </citation>
    <scope>NUCLEOTIDE SEQUENCE [LARGE SCALE GENOMIC DNA]</scope>
</reference>
<dbReference type="InterPro" id="IPR008963">
    <property type="entry name" value="Purple_acid_Pase-like_N"/>
</dbReference>
<dbReference type="EMBL" id="MHLO01000048">
    <property type="protein sequence ID" value="OGZ10683.1"/>
    <property type="molecule type" value="Genomic_DNA"/>
</dbReference>
<protein>
    <recommendedName>
        <fullName evidence="2">Fibronectin type-III domain-containing protein</fullName>
    </recommendedName>
</protein>
<dbReference type="STRING" id="1798664.A3C93_01900"/>
<dbReference type="PANTHER" id="PTHR47197:SF3">
    <property type="entry name" value="DIHYDRO-HEME D1 DEHYDROGENASE"/>
    <property type="match status" value="1"/>
</dbReference>
<name>A0A1G2DAW9_9BACT</name>